<feature type="transmembrane region" description="Helical" evidence="1">
    <location>
        <begin position="91"/>
        <end position="110"/>
    </location>
</feature>
<accession>A0A0C3F738</accession>
<keyword evidence="1" id="KW-1133">Transmembrane helix</keyword>
<dbReference type="OrthoDB" id="10550838at2759"/>
<evidence type="ECO:0000313" key="3">
    <source>
        <dbReference type="Proteomes" id="UP000054166"/>
    </source>
</evidence>
<feature type="transmembrane region" description="Helical" evidence="1">
    <location>
        <begin position="57"/>
        <end position="85"/>
    </location>
</feature>
<dbReference type="AlphaFoldDB" id="A0A0C3F738"/>
<dbReference type="EMBL" id="KN833004">
    <property type="protein sequence ID" value="KIM80495.1"/>
    <property type="molecule type" value="Genomic_DNA"/>
</dbReference>
<evidence type="ECO:0000256" key="1">
    <source>
        <dbReference type="SAM" id="Phobius"/>
    </source>
</evidence>
<sequence>MVAAAAALIGIADHPAPRLLCLASILCNLGSAFVSTTFLGCFENTTAIRLDWYKGGLLFVFALSAPGGWLRWGIVTLLGALLVILWMSQPIAANVIGTIMVTVQCILFFIQSFSFRDGFANPLPITPEAYGEAREGASRSKAHHVEDAAKTGDGAV</sequence>
<protein>
    <submittedName>
        <fullName evidence="2">Uncharacterized protein</fullName>
    </submittedName>
</protein>
<evidence type="ECO:0000313" key="2">
    <source>
        <dbReference type="EMBL" id="KIM80495.1"/>
    </source>
</evidence>
<gene>
    <name evidence="2" type="ORF">PILCRDRAFT_822594</name>
</gene>
<keyword evidence="3" id="KW-1185">Reference proteome</keyword>
<keyword evidence="1" id="KW-0812">Transmembrane</keyword>
<reference evidence="2 3" key="1">
    <citation type="submission" date="2014-04" db="EMBL/GenBank/DDBJ databases">
        <authorList>
            <consortium name="DOE Joint Genome Institute"/>
            <person name="Kuo A."/>
            <person name="Tarkka M."/>
            <person name="Buscot F."/>
            <person name="Kohler A."/>
            <person name="Nagy L.G."/>
            <person name="Floudas D."/>
            <person name="Copeland A."/>
            <person name="Barry K.W."/>
            <person name="Cichocki N."/>
            <person name="Veneault-Fourrey C."/>
            <person name="LaButti K."/>
            <person name="Lindquist E.A."/>
            <person name="Lipzen A."/>
            <person name="Lundell T."/>
            <person name="Morin E."/>
            <person name="Murat C."/>
            <person name="Sun H."/>
            <person name="Tunlid A."/>
            <person name="Henrissat B."/>
            <person name="Grigoriev I.V."/>
            <person name="Hibbett D.S."/>
            <person name="Martin F."/>
            <person name="Nordberg H.P."/>
            <person name="Cantor M.N."/>
            <person name="Hua S.X."/>
        </authorList>
    </citation>
    <scope>NUCLEOTIDE SEQUENCE [LARGE SCALE GENOMIC DNA]</scope>
    <source>
        <strain evidence="2 3">F 1598</strain>
    </source>
</reference>
<dbReference type="HOGENOM" id="CLU_1687334_0_0_1"/>
<organism evidence="2 3">
    <name type="scientific">Piloderma croceum (strain F 1598)</name>
    <dbReference type="NCBI Taxonomy" id="765440"/>
    <lineage>
        <taxon>Eukaryota</taxon>
        <taxon>Fungi</taxon>
        <taxon>Dikarya</taxon>
        <taxon>Basidiomycota</taxon>
        <taxon>Agaricomycotina</taxon>
        <taxon>Agaricomycetes</taxon>
        <taxon>Agaricomycetidae</taxon>
        <taxon>Atheliales</taxon>
        <taxon>Atheliaceae</taxon>
        <taxon>Piloderma</taxon>
    </lineage>
</organism>
<reference evidence="3" key="2">
    <citation type="submission" date="2015-01" db="EMBL/GenBank/DDBJ databases">
        <title>Evolutionary Origins and Diversification of the Mycorrhizal Mutualists.</title>
        <authorList>
            <consortium name="DOE Joint Genome Institute"/>
            <consortium name="Mycorrhizal Genomics Consortium"/>
            <person name="Kohler A."/>
            <person name="Kuo A."/>
            <person name="Nagy L.G."/>
            <person name="Floudas D."/>
            <person name="Copeland A."/>
            <person name="Barry K.W."/>
            <person name="Cichocki N."/>
            <person name="Veneault-Fourrey C."/>
            <person name="LaButti K."/>
            <person name="Lindquist E.A."/>
            <person name="Lipzen A."/>
            <person name="Lundell T."/>
            <person name="Morin E."/>
            <person name="Murat C."/>
            <person name="Riley R."/>
            <person name="Ohm R."/>
            <person name="Sun H."/>
            <person name="Tunlid A."/>
            <person name="Henrissat B."/>
            <person name="Grigoriev I.V."/>
            <person name="Hibbett D.S."/>
            <person name="Martin F."/>
        </authorList>
    </citation>
    <scope>NUCLEOTIDE SEQUENCE [LARGE SCALE GENOMIC DNA]</scope>
    <source>
        <strain evidence="3">F 1598</strain>
    </source>
</reference>
<dbReference type="Proteomes" id="UP000054166">
    <property type="component" value="Unassembled WGS sequence"/>
</dbReference>
<keyword evidence="1" id="KW-0472">Membrane</keyword>
<dbReference type="InParanoid" id="A0A0C3F738"/>
<name>A0A0C3F738_PILCF</name>
<proteinExistence type="predicted"/>